<evidence type="ECO:0000256" key="1">
    <source>
        <dbReference type="SAM" id="MobiDB-lite"/>
    </source>
</evidence>
<accession>A0A814CSG9</accession>
<name>A0A814CSG9_ADIRI</name>
<feature type="compositionally biased region" description="Polar residues" evidence="1">
    <location>
        <begin position="606"/>
        <end position="616"/>
    </location>
</feature>
<protein>
    <submittedName>
        <fullName evidence="2">Uncharacterized protein</fullName>
    </submittedName>
</protein>
<dbReference type="EMBL" id="CAJNOJ010000045">
    <property type="protein sequence ID" value="CAF0947386.1"/>
    <property type="molecule type" value="Genomic_DNA"/>
</dbReference>
<feature type="compositionally biased region" description="Basic and acidic residues" evidence="1">
    <location>
        <begin position="199"/>
        <end position="211"/>
    </location>
</feature>
<feature type="region of interest" description="Disordered" evidence="1">
    <location>
        <begin position="433"/>
        <end position="566"/>
    </location>
</feature>
<feature type="compositionally biased region" description="Low complexity" evidence="1">
    <location>
        <begin position="433"/>
        <end position="461"/>
    </location>
</feature>
<feature type="region of interest" description="Disordered" evidence="1">
    <location>
        <begin position="606"/>
        <end position="642"/>
    </location>
</feature>
<gene>
    <name evidence="2" type="ORF">EDS130_LOCUS12150</name>
</gene>
<evidence type="ECO:0000313" key="3">
    <source>
        <dbReference type="Proteomes" id="UP000663852"/>
    </source>
</evidence>
<dbReference type="AlphaFoldDB" id="A0A814CSG9"/>
<reference evidence="2" key="1">
    <citation type="submission" date="2021-02" db="EMBL/GenBank/DDBJ databases">
        <authorList>
            <person name="Nowell W R."/>
        </authorList>
    </citation>
    <scope>NUCLEOTIDE SEQUENCE</scope>
</reference>
<feature type="region of interest" description="Disordered" evidence="1">
    <location>
        <begin position="89"/>
        <end position="122"/>
    </location>
</feature>
<feature type="region of interest" description="Disordered" evidence="1">
    <location>
        <begin position="192"/>
        <end position="211"/>
    </location>
</feature>
<feature type="compositionally biased region" description="Pro residues" evidence="1">
    <location>
        <begin position="495"/>
        <end position="504"/>
    </location>
</feature>
<feature type="compositionally biased region" description="Acidic residues" evidence="1">
    <location>
        <begin position="721"/>
        <end position="730"/>
    </location>
</feature>
<dbReference type="Proteomes" id="UP000663852">
    <property type="component" value="Unassembled WGS sequence"/>
</dbReference>
<feature type="compositionally biased region" description="Polar residues" evidence="1">
    <location>
        <begin position="532"/>
        <end position="547"/>
    </location>
</feature>
<feature type="region of interest" description="Disordered" evidence="1">
    <location>
        <begin position="708"/>
        <end position="772"/>
    </location>
</feature>
<feature type="compositionally biased region" description="Polar residues" evidence="1">
    <location>
        <begin position="624"/>
        <end position="642"/>
    </location>
</feature>
<feature type="compositionally biased region" description="Low complexity" evidence="1">
    <location>
        <begin position="555"/>
        <end position="566"/>
    </location>
</feature>
<dbReference type="OrthoDB" id="10042132at2759"/>
<feature type="compositionally biased region" description="Basic and acidic residues" evidence="1">
    <location>
        <begin position="90"/>
        <end position="107"/>
    </location>
</feature>
<sequence>MNYYHKSKNRIVMNELTSLSTIDQKMAEMRIKNLELLKRHQEIEEDRQFAVRTGATTTTTENQTDNKVMRGTAKNRVRINVNDQHFQENQLERSQRQATRRKFENARNDAQPQRAQRIDYNRLKRERAQEINNPKGNSNNNNSSNNLINPQLHQYAFPFQNQSENTNDVDEPTNAKRLVIVNNKADRIGSGRFTQQQRTQEHGQRKREERMRRCTVQNNGHAGGSTNEFHLDVPPMPLWQNSPMHIQLVPANLSNHHHHHHHHTELDNLMNTHGNHGDQIDQSAYIHNFVYSPPAQASSFNGNGTVYFAQPAPPHPSTSQPATSQTHFHQYHSTHPYETTTHHQFHMPTFQSSPLFQPPLTTLPPSQDTSPIDLPPRFRHVENKFSHQRPMSGDFERLHNAHHSSSRFNNENRFQSRPQSFYDFSSSTNNFFRSSNTNRFQRTNNSNNNNLNNNNTSLPLSAYMNADDSLDENENINNNNHWGTSYQRRRSTQQQPPPPPPPQQQQPQQQRIHNQDKHQFPLSSYDPRQYGFHSNYQRRNNSNTGTHTNRRHLINNNRVNSNDLSNSNGTDLIEEWWEDDNIDLLAPNSSITNADMKQTITAAVDDSGNSSLSTSMHLKESISDDSSANDPMNPPSDISTTDSNIIESLDKLQQQLKLEEAVDERLASANNEPIKINKGQLNNEPTPYDTAHFMQWAKEKFREELAGRLTAQEIEQQDAVTTDDDEEHDGDDDKVHSASKPVESMDALEDDLNDKLTIDENQGNRNQSIVVE</sequence>
<feature type="compositionally biased region" description="Polar residues" evidence="1">
    <location>
        <begin position="759"/>
        <end position="772"/>
    </location>
</feature>
<organism evidence="2 3">
    <name type="scientific">Adineta ricciae</name>
    <name type="common">Rotifer</name>
    <dbReference type="NCBI Taxonomy" id="249248"/>
    <lineage>
        <taxon>Eukaryota</taxon>
        <taxon>Metazoa</taxon>
        <taxon>Spiralia</taxon>
        <taxon>Gnathifera</taxon>
        <taxon>Rotifera</taxon>
        <taxon>Eurotatoria</taxon>
        <taxon>Bdelloidea</taxon>
        <taxon>Adinetida</taxon>
        <taxon>Adinetidae</taxon>
        <taxon>Adineta</taxon>
    </lineage>
</organism>
<evidence type="ECO:0000313" key="2">
    <source>
        <dbReference type="EMBL" id="CAF0947386.1"/>
    </source>
</evidence>
<proteinExistence type="predicted"/>
<comment type="caution">
    <text evidence="2">The sequence shown here is derived from an EMBL/GenBank/DDBJ whole genome shotgun (WGS) entry which is preliminary data.</text>
</comment>